<keyword evidence="1" id="KW-0175">Coiled coil</keyword>
<gene>
    <name evidence="3" type="ORF">V5O48_003439</name>
</gene>
<comment type="caution">
    <text evidence="3">The sequence shown here is derived from an EMBL/GenBank/DDBJ whole genome shotgun (WGS) entry which is preliminary data.</text>
</comment>
<evidence type="ECO:0000313" key="3">
    <source>
        <dbReference type="EMBL" id="KAL0578538.1"/>
    </source>
</evidence>
<evidence type="ECO:0000313" key="4">
    <source>
        <dbReference type="Proteomes" id="UP001465976"/>
    </source>
</evidence>
<feature type="compositionally biased region" description="Basic and acidic residues" evidence="2">
    <location>
        <begin position="581"/>
        <end position="609"/>
    </location>
</feature>
<proteinExistence type="predicted"/>
<feature type="region of interest" description="Disordered" evidence="2">
    <location>
        <begin position="361"/>
        <end position="388"/>
    </location>
</feature>
<feature type="region of interest" description="Disordered" evidence="2">
    <location>
        <begin position="581"/>
        <end position="617"/>
    </location>
</feature>
<feature type="compositionally biased region" description="Pro residues" evidence="2">
    <location>
        <begin position="805"/>
        <end position="830"/>
    </location>
</feature>
<dbReference type="Proteomes" id="UP001465976">
    <property type="component" value="Unassembled WGS sequence"/>
</dbReference>
<feature type="compositionally biased region" description="Basic residues" evidence="2">
    <location>
        <begin position="367"/>
        <end position="383"/>
    </location>
</feature>
<reference evidence="3 4" key="1">
    <citation type="submission" date="2024-02" db="EMBL/GenBank/DDBJ databases">
        <title>A draft genome for the cacao thread blight pathogen Marasmius crinis-equi.</title>
        <authorList>
            <person name="Cohen S.P."/>
            <person name="Baruah I.K."/>
            <person name="Amoako-Attah I."/>
            <person name="Bukari Y."/>
            <person name="Meinhardt L.W."/>
            <person name="Bailey B.A."/>
        </authorList>
    </citation>
    <scope>NUCLEOTIDE SEQUENCE [LARGE SCALE GENOMIC DNA]</scope>
    <source>
        <strain evidence="3 4">GH-76</strain>
    </source>
</reference>
<feature type="region of interest" description="Disordered" evidence="2">
    <location>
        <begin position="241"/>
        <end position="285"/>
    </location>
</feature>
<name>A0ABR3FSU2_9AGAR</name>
<accession>A0ABR3FSU2</accession>
<dbReference type="PANTHER" id="PTHR24216:SF65">
    <property type="entry name" value="PAXILLIN-LIKE PROTEIN 1"/>
    <property type="match status" value="1"/>
</dbReference>
<feature type="region of interest" description="Disordered" evidence="2">
    <location>
        <begin position="415"/>
        <end position="439"/>
    </location>
</feature>
<feature type="region of interest" description="Disordered" evidence="2">
    <location>
        <begin position="300"/>
        <end position="347"/>
    </location>
</feature>
<dbReference type="PANTHER" id="PTHR24216">
    <property type="entry name" value="PAXILLIN-RELATED"/>
    <property type="match status" value="1"/>
</dbReference>
<feature type="coiled-coil region" evidence="1">
    <location>
        <begin position="663"/>
        <end position="717"/>
    </location>
</feature>
<evidence type="ECO:0000256" key="2">
    <source>
        <dbReference type="SAM" id="MobiDB-lite"/>
    </source>
</evidence>
<evidence type="ECO:0000256" key="1">
    <source>
        <dbReference type="SAM" id="Coils"/>
    </source>
</evidence>
<organism evidence="3 4">
    <name type="scientific">Marasmius crinis-equi</name>
    <dbReference type="NCBI Taxonomy" id="585013"/>
    <lineage>
        <taxon>Eukaryota</taxon>
        <taxon>Fungi</taxon>
        <taxon>Dikarya</taxon>
        <taxon>Basidiomycota</taxon>
        <taxon>Agaricomycotina</taxon>
        <taxon>Agaricomycetes</taxon>
        <taxon>Agaricomycetidae</taxon>
        <taxon>Agaricales</taxon>
        <taxon>Marasmiineae</taxon>
        <taxon>Marasmiaceae</taxon>
        <taxon>Marasmius</taxon>
    </lineage>
</organism>
<feature type="region of interest" description="Disordered" evidence="2">
    <location>
        <begin position="797"/>
        <end position="912"/>
    </location>
</feature>
<sequence length="912" mass="102816">MGVVVVVPVVAVEVTRHVIDDIGAHATDVHAPFHLTRVTGVIVETDLIVAIVATRETDTAEVALEEGPTEIVLETEPIEIVLETEPTEAEATLQEEPTAVLRQVVPTELTLQEDPTVVALLELTELMSGLTERMSGEVVVVAEAFHLSETPIVYPITHPATHLPTGASDVKDIQYMVPVDRPLQLVLMYSMVNPRAPGVVGGRKLFLFTLALVDTPLHVLAAVLLLVDVFLPRLNTGEPRDHELRHSGYGTDYPATGRVASEHPPSRVPTQRTHAPTVPRTGSPVSIIPREAHDVDVSEEEDYHGGPIHPDTGRIPTEHPLSRVPTHPPSRVPTHRTHAPTIPRTASPVPTVAREDVDVLEEDHGRGPRHVSRTPPRTPRHPRTPITPIRDLHADQEVEDRLARMDDMERQLQRVAEDAEHAEDEREHQFRGHEEDRQRIFMDNEARRDEMAAEARQAIADQAAQMVPPLHEVPIPVPPPSGYPPSVRPVSVIGEPEAGEAEHISDRASTIMEVASRHGRELREIIDMEREEMAREREAHAAERVRLEDEAREARMAAEEANNARVQALEEELARVRAELEEERHRQEDERHQREIDESDLRERQRAEQEERDEGIRTQLGDITNLVNEQHALHDEKRRIMEERYDETRERRAKKDDDMLNLIAMMNKMQEDMQRDRERAEEIRLADSERPGFEQMIEELQKQNAEQRALLERLSNDWRDDCERHHQETLDAVRSTADEQIPFNVQGYLDEFSKALATEVRILLGEVGKLREERRGLQHEIGYLLCIRSKYGPGGEFEADWKPAPGQPGGPPLDPGPPPEQPPPPEPPVARPAWRQVYPRSSRKKRKEAAAAPAAPPPQTDPRTQTHSWAQWHPDPMFVPTPPSVEHTTLLVPESSSPGLFGPRSPRNSRLG</sequence>
<dbReference type="EMBL" id="JBAHYK010000094">
    <property type="protein sequence ID" value="KAL0578538.1"/>
    <property type="molecule type" value="Genomic_DNA"/>
</dbReference>
<keyword evidence="4" id="KW-1185">Reference proteome</keyword>
<protein>
    <submittedName>
        <fullName evidence="3">Uncharacterized protein</fullName>
    </submittedName>
</protein>